<dbReference type="EMBL" id="CAJPWZ010003080">
    <property type="protein sequence ID" value="CAG2251231.1"/>
    <property type="molecule type" value="Genomic_DNA"/>
</dbReference>
<dbReference type="AlphaFoldDB" id="A0A8S3V0J5"/>
<dbReference type="OrthoDB" id="6094696at2759"/>
<sequence length="317" mass="35798">MFGKEIQSSPESASARSHYRREFDSTTNNSTADDFSLFRVLNQPTNKDFVKRTIEDMICMEVAKKVSTVPVAVYRLLMSVISCGKERLSLYLRNANEYEVLSKCKYQSIKDTETSKSKEGKLTSEINVILDSLHPISEEDVDLPENIIDEIELGEWTAEVKRALKKTQNGKSAGIDSVITGLIKADINLTTEKIAEIFNSLWEKKMAIRLEKTRLVDGRHEYRCLKDTAFETSYDVVVWYETEWKHFQLPPLICDVCNGTGFGDVRVFKELGCNIPRICPVTDPNRQIQCTGCEASESSDDGLCCHEKGYNSGGKSD</sequence>
<feature type="region of interest" description="Disordered" evidence="1">
    <location>
        <begin position="1"/>
        <end position="27"/>
    </location>
</feature>
<evidence type="ECO:0000256" key="1">
    <source>
        <dbReference type="SAM" id="MobiDB-lite"/>
    </source>
</evidence>
<protein>
    <submittedName>
        <fullName evidence="2">Uncharacterized protein</fullName>
    </submittedName>
</protein>
<evidence type="ECO:0000313" key="3">
    <source>
        <dbReference type="Proteomes" id="UP000683360"/>
    </source>
</evidence>
<comment type="caution">
    <text evidence="2">The sequence shown here is derived from an EMBL/GenBank/DDBJ whole genome shotgun (WGS) entry which is preliminary data.</text>
</comment>
<dbReference type="Proteomes" id="UP000683360">
    <property type="component" value="Unassembled WGS sequence"/>
</dbReference>
<proteinExistence type="predicted"/>
<feature type="compositionally biased region" description="Polar residues" evidence="1">
    <location>
        <begin position="1"/>
        <end position="15"/>
    </location>
</feature>
<reference evidence="2" key="1">
    <citation type="submission" date="2021-03" db="EMBL/GenBank/DDBJ databases">
        <authorList>
            <person name="Bekaert M."/>
        </authorList>
    </citation>
    <scope>NUCLEOTIDE SEQUENCE</scope>
</reference>
<gene>
    <name evidence="2" type="ORF">MEDL_62900</name>
</gene>
<keyword evidence="3" id="KW-1185">Reference proteome</keyword>
<accession>A0A8S3V0J5</accession>
<evidence type="ECO:0000313" key="2">
    <source>
        <dbReference type="EMBL" id="CAG2251231.1"/>
    </source>
</evidence>
<organism evidence="2 3">
    <name type="scientific">Mytilus edulis</name>
    <name type="common">Blue mussel</name>
    <dbReference type="NCBI Taxonomy" id="6550"/>
    <lineage>
        <taxon>Eukaryota</taxon>
        <taxon>Metazoa</taxon>
        <taxon>Spiralia</taxon>
        <taxon>Lophotrochozoa</taxon>
        <taxon>Mollusca</taxon>
        <taxon>Bivalvia</taxon>
        <taxon>Autobranchia</taxon>
        <taxon>Pteriomorphia</taxon>
        <taxon>Mytilida</taxon>
        <taxon>Mytiloidea</taxon>
        <taxon>Mytilidae</taxon>
        <taxon>Mytilinae</taxon>
        <taxon>Mytilus</taxon>
    </lineage>
</organism>
<name>A0A8S3V0J5_MYTED</name>